<accession>A0A0L7RGH0</accession>
<dbReference type="AlphaFoldDB" id="A0A0L7RGH0"/>
<keyword evidence="3" id="KW-1185">Reference proteome</keyword>
<evidence type="ECO:0000313" key="3">
    <source>
        <dbReference type="Proteomes" id="UP000053825"/>
    </source>
</evidence>
<evidence type="ECO:0000256" key="1">
    <source>
        <dbReference type="SAM" id="MobiDB-lite"/>
    </source>
</evidence>
<reference evidence="2 3" key="1">
    <citation type="submission" date="2015-07" db="EMBL/GenBank/DDBJ databases">
        <title>The genome of Habropoda laboriosa.</title>
        <authorList>
            <person name="Pan H."/>
            <person name="Kapheim K."/>
        </authorList>
    </citation>
    <scope>NUCLEOTIDE SEQUENCE [LARGE SCALE GENOMIC DNA]</scope>
    <source>
        <strain evidence="2">0110345459</strain>
    </source>
</reference>
<gene>
    <name evidence="2" type="ORF">WH47_08216</name>
</gene>
<dbReference type="Proteomes" id="UP000053825">
    <property type="component" value="Unassembled WGS sequence"/>
</dbReference>
<name>A0A0L7RGH0_9HYME</name>
<protein>
    <submittedName>
        <fullName evidence="2">Uncharacterized protein</fullName>
    </submittedName>
</protein>
<organism evidence="2 3">
    <name type="scientific">Habropoda laboriosa</name>
    <dbReference type="NCBI Taxonomy" id="597456"/>
    <lineage>
        <taxon>Eukaryota</taxon>
        <taxon>Metazoa</taxon>
        <taxon>Ecdysozoa</taxon>
        <taxon>Arthropoda</taxon>
        <taxon>Hexapoda</taxon>
        <taxon>Insecta</taxon>
        <taxon>Pterygota</taxon>
        <taxon>Neoptera</taxon>
        <taxon>Endopterygota</taxon>
        <taxon>Hymenoptera</taxon>
        <taxon>Apocrita</taxon>
        <taxon>Aculeata</taxon>
        <taxon>Apoidea</taxon>
        <taxon>Anthophila</taxon>
        <taxon>Apidae</taxon>
        <taxon>Habropoda</taxon>
    </lineage>
</organism>
<feature type="region of interest" description="Disordered" evidence="1">
    <location>
        <begin position="41"/>
        <end position="102"/>
    </location>
</feature>
<feature type="compositionally biased region" description="Basic and acidic residues" evidence="1">
    <location>
        <begin position="52"/>
        <end position="61"/>
    </location>
</feature>
<evidence type="ECO:0000313" key="2">
    <source>
        <dbReference type="EMBL" id="KOC69955.1"/>
    </source>
</evidence>
<feature type="compositionally biased region" description="Low complexity" evidence="1">
    <location>
        <begin position="131"/>
        <end position="143"/>
    </location>
</feature>
<sequence length="229" mass="26302">MKSLLKARWFKATGTPLAEVKQRCLNVDKFKARETSVKEAEREVEGASGRLVAREKEREIETSTTRPAAFRSSGFDHRVPPLCSPVPLQQQQQRYQRDEEREMGWKEKEMWRTRWKDKRGRTGGKEEEEGGISQAASQPASPSVKPRRTWLLRQAERDSTVVERGLAVAGRQAGRQQQQRRRGILLNDSGANIARGNIKNVPWDSVGLEEVWSQKRCWHPPPPRLPRNT</sequence>
<proteinExistence type="predicted"/>
<feature type="region of interest" description="Disordered" evidence="1">
    <location>
        <begin position="114"/>
        <end position="146"/>
    </location>
</feature>
<dbReference type="EMBL" id="KQ414596">
    <property type="protein sequence ID" value="KOC69955.1"/>
    <property type="molecule type" value="Genomic_DNA"/>
</dbReference>